<evidence type="ECO:0000256" key="5">
    <source>
        <dbReference type="ARBA" id="ARBA00022833"/>
    </source>
</evidence>
<dbReference type="SMART" id="SM00355">
    <property type="entry name" value="ZnF_C2H2"/>
    <property type="match status" value="3"/>
</dbReference>
<evidence type="ECO:0000313" key="10">
    <source>
        <dbReference type="EMBL" id="KAE9256556.1"/>
    </source>
</evidence>
<dbReference type="Gene3D" id="3.30.160.60">
    <property type="entry name" value="Classic Zinc Finger"/>
    <property type="match status" value="1"/>
</dbReference>
<feature type="region of interest" description="Disordered" evidence="8">
    <location>
        <begin position="245"/>
        <end position="275"/>
    </location>
</feature>
<proteinExistence type="predicted"/>
<evidence type="ECO:0000313" key="11">
    <source>
        <dbReference type="EMBL" id="KAE9270186.1"/>
    </source>
</evidence>
<organism evidence="11 12">
    <name type="scientific">Phytophthora fragariae</name>
    <dbReference type="NCBI Taxonomy" id="53985"/>
    <lineage>
        <taxon>Eukaryota</taxon>
        <taxon>Sar</taxon>
        <taxon>Stramenopiles</taxon>
        <taxon>Oomycota</taxon>
        <taxon>Peronosporomycetes</taxon>
        <taxon>Peronosporales</taxon>
        <taxon>Peronosporaceae</taxon>
        <taxon>Phytophthora</taxon>
    </lineage>
</organism>
<evidence type="ECO:0000259" key="9">
    <source>
        <dbReference type="PROSITE" id="PS50157"/>
    </source>
</evidence>
<dbReference type="InterPro" id="IPR036236">
    <property type="entry name" value="Znf_C2H2_sf"/>
</dbReference>
<protein>
    <recommendedName>
        <fullName evidence="9">C2H2-type domain-containing protein</fullName>
    </recommendedName>
</protein>
<gene>
    <name evidence="11" type="ORF">PF001_g28900</name>
    <name evidence="10" type="ORF">PF004_g1</name>
</gene>
<feature type="domain" description="C2H2-type" evidence="9">
    <location>
        <begin position="8"/>
        <end position="26"/>
    </location>
</feature>
<dbReference type="Pfam" id="PF00096">
    <property type="entry name" value="zf-C2H2"/>
    <property type="match status" value="1"/>
</dbReference>
<dbReference type="EMBL" id="QXGE01004572">
    <property type="protein sequence ID" value="KAE9270186.1"/>
    <property type="molecule type" value="Genomic_DNA"/>
</dbReference>
<evidence type="ECO:0000256" key="7">
    <source>
        <dbReference type="PROSITE-ProRule" id="PRU00042"/>
    </source>
</evidence>
<comment type="caution">
    <text evidence="11">The sequence shown here is derived from an EMBL/GenBank/DDBJ whole genome shotgun (WGS) entry which is preliminary data.</text>
</comment>
<evidence type="ECO:0000256" key="1">
    <source>
        <dbReference type="ARBA" id="ARBA00004123"/>
    </source>
</evidence>
<evidence type="ECO:0000256" key="6">
    <source>
        <dbReference type="ARBA" id="ARBA00023242"/>
    </source>
</evidence>
<evidence type="ECO:0000256" key="2">
    <source>
        <dbReference type="ARBA" id="ARBA00022723"/>
    </source>
</evidence>
<evidence type="ECO:0000313" key="12">
    <source>
        <dbReference type="Proteomes" id="UP000437068"/>
    </source>
</evidence>
<keyword evidence="4 7" id="KW-0863">Zinc-finger</keyword>
<comment type="subcellular location">
    <subcellularLocation>
        <location evidence="1">Nucleus</location>
    </subcellularLocation>
</comment>
<feature type="region of interest" description="Disordered" evidence="8">
    <location>
        <begin position="152"/>
        <end position="184"/>
    </location>
</feature>
<keyword evidence="2" id="KW-0479">Metal-binding</keyword>
<evidence type="ECO:0000256" key="4">
    <source>
        <dbReference type="ARBA" id="ARBA00022771"/>
    </source>
</evidence>
<dbReference type="PROSITE" id="PS50157">
    <property type="entry name" value="ZINC_FINGER_C2H2_2"/>
    <property type="match status" value="1"/>
</dbReference>
<evidence type="ECO:0000256" key="3">
    <source>
        <dbReference type="ARBA" id="ARBA00022737"/>
    </source>
</evidence>
<dbReference type="Proteomes" id="UP000476176">
    <property type="component" value="Unassembled WGS sequence"/>
</dbReference>
<dbReference type="PANTHER" id="PTHR24394">
    <property type="entry name" value="ZINC FINGER PROTEIN"/>
    <property type="match status" value="1"/>
</dbReference>
<dbReference type="InterPro" id="IPR013087">
    <property type="entry name" value="Znf_C2H2_type"/>
</dbReference>
<dbReference type="GO" id="GO:0005634">
    <property type="term" value="C:nucleus"/>
    <property type="evidence" value="ECO:0007669"/>
    <property type="project" value="UniProtKB-SubCell"/>
</dbReference>
<dbReference type="SUPFAM" id="SSF57667">
    <property type="entry name" value="beta-beta-alpha zinc fingers"/>
    <property type="match status" value="1"/>
</dbReference>
<keyword evidence="5" id="KW-0862">Zinc</keyword>
<dbReference type="AlphaFoldDB" id="A0A6A4BB19"/>
<feature type="compositionally biased region" description="Basic and acidic residues" evidence="8">
    <location>
        <begin position="254"/>
        <end position="275"/>
    </location>
</feature>
<accession>A0A6A4BB19</accession>
<name>A0A6A4BB19_9STRA</name>
<evidence type="ECO:0000313" key="13">
    <source>
        <dbReference type="Proteomes" id="UP000476176"/>
    </source>
</evidence>
<dbReference type="GO" id="GO:0000981">
    <property type="term" value="F:DNA-binding transcription factor activity, RNA polymerase II-specific"/>
    <property type="evidence" value="ECO:0007669"/>
    <property type="project" value="TreeGrafter"/>
</dbReference>
<dbReference type="EMBL" id="QXGC01000001">
    <property type="protein sequence ID" value="KAE9256556.1"/>
    <property type="molecule type" value="Genomic_DNA"/>
</dbReference>
<dbReference type="GO" id="GO:0008270">
    <property type="term" value="F:zinc ion binding"/>
    <property type="evidence" value="ECO:0007669"/>
    <property type="project" value="UniProtKB-KW"/>
</dbReference>
<reference evidence="11 12" key="1">
    <citation type="submission" date="2018-08" db="EMBL/GenBank/DDBJ databases">
        <title>Genomic investigation of the strawberry pathogen Phytophthora fragariae indicates pathogenicity is determined by transcriptional variation in three key races.</title>
        <authorList>
            <person name="Adams T.M."/>
            <person name="Armitage A.D."/>
            <person name="Sobczyk M.K."/>
            <person name="Bates H.J."/>
            <person name="Dunwell J.M."/>
            <person name="Nellist C.F."/>
            <person name="Harrison R.J."/>
        </authorList>
    </citation>
    <scope>NUCLEOTIDE SEQUENCE [LARGE SCALE GENOMIC DNA]</scope>
    <source>
        <strain evidence="11 12">A4</strain>
        <strain evidence="10 13">BC-23</strain>
    </source>
</reference>
<sequence>MRQPNGAHHCKKCGKNFASAASLRYHWAKAIPCDSPQSAEQKKKITIKKKNKTPKQALKCPKCQATFSCSQNLRLHLSRLNPCDNSEPKQHDPGNKTCPKCSTTFNSAQSLRLHLTRLIPCDAEQLTGTELDKLKCHKKFASERSLNIHLSQRECDGSHSSSQSHRMKKATKTLDLSRPDKTPSAKASLDEYLQMTSHNKESEPPVQSKQGGHHIKEAPLAIRAPSTDQPKRQHEDHLGDIVAMHHGNSKRKRNAEEGREDISPLGEANKRVRSEPRSFADLAARDPVKLSLTEKYNHLNDQIITNERALEDSAAYLKEISGHDTNTSELRTQLDELRIYIDVEKGKRDEIVAAIIAQRWVAKRNEFRLLLENMAVKSKPNAERAFHEECAEIASQVEEKNKVLAKLGGLIGAAGLSAGMLSSMKSGVGIPKYAVEKTAKSFLERQRDDVFMCLLRSSPRIYLQTKEKLMESKR</sequence>
<dbReference type="Proteomes" id="UP000437068">
    <property type="component" value="Unassembled WGS sequence"/>
</dbReference>
<evidence type="ECO:0000256" key="8">
    <source>
        <dbReference type="SAM" id="MobiDB-lite"/>
    </source>
</evidence>
<dbReference type="PANTHER" id="PTHR24394:SF29">
    <property type="entry name" value="MYONEURIN"/>
    <property type="match status" value="1"/>
</dbReference>
<keyword evidence="3" id="KW-0677">Repeat</keyword>
<keyword evidence="6" id="KW-0539">Nucleus</keyword>